<dbReference type="InterPro" id="IPR019267">
    <property type="entry name" value="CRISPR-assoc_Cas6_C"/>
</dbReference>
<evidence type="ECO:0000313" key="3">
    <source>
        <dbReference type="Proteomes" id="UP001275436"/>
    </source>
</evidence>
<dbReference type="Gene3D" id="3.30.70.1900">
    <property type="match status" value="1"/>
</dbReference>
<dbReference type="RefSeq" id="WP_317958580.1">
    <property type="nucleotide sequence ID" value="NZ_BSKO01000002.1"/>
</dbReference>
<comment type="caution">
    <text evidence="2">The sequence shown here is derived from an EMBL/GenBank/DDBJ whole genome shotgun (WGS) entry which is preliminary data.</text>
</comment>
<accession>A0ABQ5TQY9</accession>
<sequence length="255" mass="29502">MKSINASIIQIELRSDKYVPKPYPRYLHGLCYYLAGNDYPHEKYRPPMFHPSVVKWRGNKEWGTHATILISSIDKKLTSNILQSLEEANVLRLGHCEMQIKTFSIQKQETIPLDAKVTVPVPDEFKISFNTPTRFRTRETEHYITKAYPDLKLLIRSLARNLHILYDIKISLKEQEELSNSILLINVIGYPMQAKIDRKSVFEDSFIGEIHMSCRKLSQKQKKLFGILLRTAKYSGVGHKKGYGFGHIQIKRPSA</sequence>
<evidence type="ECO:0000259" key="1">
    <source>
        <dbReference type="Pfam" id="PF10040"/>
    </source>
</evidence>
<name>A0ABQ5TQY9_9BACI</name>
<organism evidence="2 3">
    <name type="scientific">Oceanobacillus kimchii</name>
    <dbReference type="NCBI Taxonomy" id="746691"/>
    <lineage>
        <taxon>Bacteria</taxon>
        <taxon>Bacillati</taxon>
        <taxon>Bacillota</taxon>
        <taxon>Bacilli</taxon>
        <taxon>Bacillales</taxon>
        <taxon>Bacillaceae</taxon>
        <taxon>Oceanobacillus</taxon>
    </lineage>
</organism>
<keyword evidence="3" id="KW-1185">Reference proteome</keyword>
<dbReference type="Pfam" id="PF10040">
    <property type="entry name" value="CRISPR_Cas6"/>
    <property type="match status" value="1"/>
</dbReference>
<dbReference type="EMBL" id="BSKO01000002">
    <property type="protein sequence ID" value="GLO68336.1"/>
    <property type="molecule type" value="Genomic_DNA"/>
</dbReference>
<protein>
    <recommendedName>
        <fullName evidence="1">CRISPR-associated protein Cas6 C-terminal domain-containing protein</fullName>
    </recommendedName>
</protein>
<feature type="domain" description="CRISPR-associated protein Cas6 C-terminal" evidence="1">
    <location>
        <begin position="127"/>
        <end position="248"/>
    </location>
</feature>
<dbReference type="CDD" id="cd09652">
    <property type="entry name" value="Cas6"/>
    <property type="match status" value="1"/>
</dbReference>
<dbReference type="Proteomes" id="UP001275436">
    <property type="component" value="Unassembled WGS sequence"/>
</dbReference>
<evidence type="ECO:0000313" key="2">
    <source>
        <dbReference type="EMBL" id="GLO68336.1"/>
    </source>
</evidence>
<gene>
    <name evidence="2" type="ORF">MACH08_41200</name>
</gene>
<proteinExistence type="predicted"/>
<reference evidence="2 3" key="1">
    <citation type="submission" date="2023-02" db="EMBL/GenBank/DDBJ databases">
        <title>Oceanobacillus kimchii IFOP_LL358 isolated form Alexandrium catenella lab strain.</title>
        <authorList>
            <person name="Gajardo G."/>
            <person name="Ueki S."/>
            <person name="Maruyama F."/>
        </authorList>
    </citation>
    <scope>NUCLEOTIDE SEQUENCE [LARGE SCALE GENOMIC DNA]</scope>
    <source>
        <strain evidence="2 3">IFOP_LL358</strain>
    </source>
</reference>